<dbReference type="GeneID" id="74947835"/>
<evidence type="ECO:0000313" key="1">
    <source>
        <dbReference type="EMBL" id="UVS68773.1"/>
    </source>
</evidence>
<reference evidence="1" key="1">
    <citation type="submission" date="2022-08" db="EMBL/GenBank/DDBJ databases">
        <title>Dynamic responses of ammonia-oxidizing microbial communities induced by reactive oxygen species (ROS) in fluctuating redox aquifers.</title>
        <authorList>
            <person name="Wang P."/>
            <person name="Wang H."/>
        </authorList>
    </citation>
    <scope>NUCLEOTIDE SEQUENCE</scope>
    <source>
        <strain evidence="1">PLX03</strain>
    </source>
</reference>
<dbReference type="EMBL" id="CP103305">
    <property type="protein sequence ID" value="UVS68773.1"/>
    <property type="molecule type" value="Genomic_DNA"/>
</dbReference>
<dbReference type="AlphaFoldDB" id="A0A977ID65"/>
<dbReference type="SUPFAM" id="SSF82171">
    <property type="entry name" value="DPP6 N-terminal domain-like"/>
    <property type="match status" value="1"/>
</dbReference>
<dbReference type="Proteomes" id="UP001059771">
    <property type="component" value="Chromosome"/>
</dbReference>
<protein>
    <submittedName>
        <fullName evidence="1">Lamin tail domain-containing protein</fullName>
    </submittedName>
</protein>
<dbReference type="RefSeq" id="WP_144239719.1">
    <property type="nucleotide sequence ID" value="NZ_CP103305.1"/>
</dbReference>
<name>A0A977ID65_9ARCH</name>
<proteinExistence type="predicted"/>
<gene>
    <name evidence="1" type="ORF">NWT39_12810</name>
</gene>
<sequence length="542" mass="59682">MSIVVAMPLILAATLPILPSAATSQVSQDRPTREIMITEVELGGVGGWQWFEVYNPTDHEVSLATMLWNGSDGSEMQGIGGLSSISSSSYLPICLSKCDPDNAGLPGWKNFNNSISIFRDNTKKAPLWDKTPALTDTYNDSRTWQLDSNSGEWVFAESTRGWHASDLGQRTIEAVTSVKSLVRFESGQGGFRDSSGKIVAKELSINSLDWSGDTLVYSLTRDNSTSLWTLKTASDGTAKGPPQQILFENREPFYSPIEPRLNSDASRVLFIGSTHPPGSNESLPVLYVASVNGTNLQKIGFNITRADWINETAILYTQRESMESTTPANTVIPTQLTIFDTQSGKILKESILSDSIWIGSVSPSGKLALVQRSISNYESEVAILDLDTFRMSRLDISIPTEAYWGGGYTQYEGFDWAADDNHLFYMNPEAFGLLTIYKDNEHNIYKYSSKLMIKTFDPNNFSYSENKLFGLPSPVLNADGEHFATIIQGNIRGNYYLYEILVAKLAVTVPEFSGDASGLVLACSALVSVLAYRIAGRRQRAT</sequence>
<organism evidence="1">
    <name type="scientific">Nitrososphaera viennensis</name>
    <dbReference type="NCBI Taxonomy" id="1034015"/>
    <lineage>
        <taxon>Archaea</taxon>
        <taxon>Nitrososphaerota</taxon>
        <taxon>Nitrososphaeria</taxon>
        <taxon>Nitrososphaerales</taxon>
        <taxon>Nitrososphaeraceae</taxon>
        <taxon>Nitrososphaera</taxon>
    </lineage>
</organism>
<accession>A0A977ID65</accession>